<evidence type="ECO:0000256" key="4">
    <source>
        <dbReference type="ARBA" id="ARBA00023239"/>
    </source>
</evidence>
<dbReference type="NCBIfam" id="TIGR03888">
    <property type="entry name" value="nitrile_beta"/>
    <property type="match status" value="1"/>
</dbReference>
<evidence type="ECO:0000313" key="8">
    <source>
        <dbReference type="EMBL" id="ETX27311.1"/>
    </source>
</evidence>
<organism evidence="8 9">
    <name type="scientific">Roseivivax isoporae LMG 25204</name>
    <dbReference type="NCBI Taxonomy" id="1449351"/>
    <lineage>
        <taxon>Bacteria</taxon>
        <taxon>Pseudomonadati</taxon>
        <taxon>Pseudomonadota</taxon>
        <taxon>Alphaproteobacteria</taxon>
        <taxon>Rhodobacterales</taxon>
        <taxon>Roseobacteraceae</taxon>
        <taxon>Roseivivax</taxon>
    </lineage>
</organism>
<dbReference type="RefSeq" id="WP_043773963.1">
    <property type="nucleotide sequence ID" value="NZ_JAME01000035.1"/>
</dbReference>
<dbReference type="STRING" id="1449351.RISW2_14535"/>
<feature type="domain" description="Nitrile hydratase beta subunit-like N-terminal" evidence="7">
    <location>
        <begin position="1"/>
        <end position="95"/>
    </location>
</feature>
<dbReference type="InterPro" id="IPR003168">
    <property type="entry name" value="Nitrile_hydratase_bsu"/>
</dbReference>
<sequence length="223" mass="24357">MSRVHDMGGRYGDGPIDPSEDDLPFARDWHRAALGLTLATGALGAWSIDASRRARESLPAADYNRLGYYEKWIAALADLLVERGLATRDDLVTVDLPQEPLSPRALRAEAVAGALSRGSPSLREGPAPRFADGARVRTRLPARNMWVPGGHTRLPDYAAGHAGRIVACRGCHVLPDTNAHFLGERPEPLYTVAFDAEALWGVAERPGDEVMLDLWESYLEPEP</sequence>
<evidence type="ECO:0000256" key="3">
    <source>
        <dbReference type="ARBA" id="ARBA00013079"/>
    </source>
</evidence>
<dbReference type="InterPro" id="IPR042262">
    <property type="entry name" value="CN_hydtase_beta_C"/>
</dbReference>
<dbReference type="Pfam" id="PF21006">
    <property type="entry name" value="NHase_beta_N"/>
    <property type="match status" value="1"/>
</dbReference>
<evidence type="ECO:0000313" key="9">
    <source>
        <dbReference type="Proteomes" id="UP000023430"/>
    </source>
</evidence>
<evidence type="ECO:0000256" key="1">
    <source>
        <dbReference type="ARBA" id="ARBA00004042"/>
    </source>
</evidence>
<comment type="catalytic activity">
    <reaction evidence="5">
        <text>an aliphatic primary amide = an aliphatic nitrile + H2O</text>
        <dbReference type="Rhea" id="RHEA:12673"/>
        <dbReference type="ChEBI" id="CHEBI:15377"/>
        <dbReference type="ChEBI" id="CHEBI:65285"/>
        <dbReference type="ChEBI" id="CHEBI:80291"/>
        <dbReference type="EC" id="4.2.1.84"/>
    </reaction>
</comment>
<name>X7F5D5_9RHOB</name>
<dbReference type="Proteomes" id="UP000023430">
    <property type="component" value="Unassembled WGS sequence"/>
</dbReference>
<dbReference type="OrthoDB" id="3478924at2"/>
<keyword evidence="9" id="KW-1185">Reference proteome</keyword>
<dbReference type="Pfam" id="PF02211">
    <property type="entry name" value="NHase_beta_C"/>
    <property type="match status" value="1"/>
</dbReference>
<evidence type="ECO:0000259" key="6">
    <source>
        <dbReference type="Pfam" id="PF02211"/>
    </source>
</evidence>
<protein>
    <recommendedName>
        <fullName evidence="3">nitrile hydratase</fullName>
        <ecNumber evidence="3">4.2.1.84</ecNumber>
    </recommendedName>
</protein>
<dbReference type="InterPro" id="IPR024690">
    <property type="entry name" value="CN_hydtase_beta_dom_C"/>
</dbReference>
<comment type="caution">
    <text evidence="8">The sequence shown here is derived from an EMBL/GenBank/DDBJ whole genome shotgun (WGS) entry which is preliminary data.</text>
</comment>
<dbReference type="AlphaFoldDB" id="X7F5D5"/>
<dbReference type="PATRIC" id="fig|1449351.3.peg.3781"/>
<evidence type="ECO:0000256" key="5">
    <source>
        <dbReference type="ARBA" id="ARBA00044877"/>
    </source>
</evidence>
<keyword evidence="4" id="KW-0456">Lyase</keyword>
<dbReference type="eggNOG" id="ENOG502Z87Q">
    <property type="taxonomic scope" value="Bacteria"/>
</dbReference>
<comment type="function">
    <text evidence="1">NHase catalyzes the hydration of various nitrile compounds to the corresponding amides.</text>
</comment>
<dbReference type="Gene3D" id="2.30.30.50">
    <property type="match status" value="1"/>
</dbReference>
<dbReference type="EC" id="4.2.1.84" evidence="3"/>
<comment type="similarity">
    <text evidence="2">Belongs to the nitrile hydratase subunit beta family.</text>
</comment>
<dbReference type="Gene3D" id="1.10.472.20">
    <property type="entry name" value="Nitrile hydratase, beta subunit"/>
    <property type="match status" value="1"/>
</dbReference>
<dbReference type="EMBL" id="JAME01000035">
    <property type="protein sequence ID" value="ETX27311.1"/>
    <property type="molecule type" value="Genomic_DNA"/>
</dbReference>
<dbReference type="SUPFAM" id="SSF50090">
    <property type="entry name" value="Electron transport accessory proteins"/>
    <property type="match status" value="1"/>
</dbReference>
<reference evidence="8 9" key="1">
    <citation type="submission" date="2014-01" db="EMBL/GenBank/DDBJ databases">
        <title>Roseivivax isoporae LMG 25204 Genome Sequencing.</title>
        <authorList>
            <person name="Lai Q."/>
            <person name="Li G."/>
            <person name="Shao Z."/>
        </authorList>
    </citation>
    <scope>NUCLEOTIDE SEQUENCE [LARGE SCALE GENOMIC DNA]</scope>
    <source>
        <strain evidence="8 9">LMG 25204</strain>
    </source>
</reference>
<feature type="domain" description="Nitrile hydratase beta subunit" evidence="6">
    <location>
        <begin position="126"/>
        <end position="221"/>
    </location>
</feature>
<evidence type="ECO:0000259" key="7">
    <source>
        <dbReference type="Pfam" id="PF21006"/>
    </source>
</evidence>
<accession>X7F5D5</accession>
<proteinExistence type="inferred from homology"/>
<evidence type="ECO:0000256" key="2">
    <source>
        <dbReference type="ARBA" id="ARBA00009098"/>
    </source>
</evidence>
<dbReference type="GO" id="GO:0018822">
    <property type="term" value="F:nitrile hydratase activity"/>
    <property type="evidence" value="ECO:0007669"/>
    <property type="project" value="UniProtKB-EC"/>
</dbReference>
<gene>
    <name evidence="8" type="ORF">RISW2_14535</name>
</gene>
<dbReference type="InterPro" id="IPR049054">
    <property type="entry name" value="CN_hydtase_beta-like_N"/>
</dbReference>
<dbReference type="GO" id="GO:0046914">
    <property type="term" value="F:transition metal ion binding"/>
    <property type="evidence" value="ECO:0007669"/>
    <property type="project" value="InterPro"/>
</dbReference>
<dbReference type="InterPro" id="IPR008990">
    <property type="entry name" value="Elect_transpt_acc-like_dom_sf"/>
</dbReference>